<dbReference type="SMART" id="SM00448">
    <property type="entry name" value="REC"/>
    <property type="match status" value="1"/>
</dbReference>
<sequence length="140" mass="15999">MQTLEVVGMSTKTILLIDNELYVREIVELCLTDLAGWNVVVADSLLEGIQKAKIEHPDAIVMDLSMHCMNCFQCINEFRDKPENQKIPIVLMSAAVRWLEPEFLRQHKIAGVIFKPFNPLQIPVQLAKILGWDYVPSCYL</sequence>
<organism evidence="4 5">
    <name type="scientific">Calothrix parietina FACHB-288</name>
    <dbReference type="NCBI Taxonomy" id="2692896"/>
    <lineage>
        <taxon>Bacteria</taxon>
        <taxon>Bacillati</taxon>
        <taxon>Cyanobacteriota</taxon>
        <taxon>Cyanophyceae</taxon>
        <taxon>Nostocales</taxon>
        <taxon>Calotrichaceae</taxon>
        <taxon>Calothrix</taxon>
    </lineage>
</organism>
<reference evidence="4 5" key="1">
    <citation type="journal article" date="2020" name="ISME J.">
        <title>Comparative genomics reveals insights into cyanobacterial evolution and habitat adaptation.</title>
        <authorList>
            <person name="Chen M.Y."/>
            <person name="Teng W.K."/>
            <person name="Zhao L."/>
            <person name="Hu C.X."/>
            <person name="Zhou Y.K."/>
            <person name="Han B.P."/>
            <person name="Song L.R."/>
            <person name="Shu W.S."/>
        </authorList>
    </citation>
    <scope>NUCLEOTIDE SEQUENCE [LARGE SCALE GENOMIC DNA]</scope>
    <source>
        <strain evidence="4 5">FACHB-288</strain>
    </source>
</reference>
<protein>
    <submittedName>
        <fullName evidence="4">Response regulator</fullName>
    </submittedName>
</protein>
<dbReference type="SUPFAM" id="SSF52172">
    <property type="entry name" value="CheY-like"/>
    <property type="match status" value="1"/>
</dbReference>
<dbReference type="PROSITE" id="PS50110">
    <property type="entry name" value="RESPONSE_REGULATORY"/>
    <property type="match status" value="1"/>
</dbReference>
<dbReference type="InterPro" id="IPR050595">
    <property type="entry name" value="Bact_response_regulator"/>
</dbReference>
<proteinExistence type="predicted"/>
<keyword evidence="5" id="KW-1185">Reference proteome</keyword>
<evidence type="ECO:0000313" key="4">
    <source>
        <dbReference type="EMBL" id="MBD2200848.1"/>
    </source>
</evidence>
<dbReference type="InterPro" id="IPR001789">
    <property type="entry name" value="Sig_transdc_resp-reg_receiver"/>
</dbReference>
<dbReference type="Proteomes" id="UP000658514">
    <property type="component" value="Unassembled WGS sequence"/>
</dbReference>
<feature type="domain" description="Response regulatory" evidence="3">
    <location>
        <begin position="13"/>
        <end position="130"/>
    </location>
</feature>
<evidence type="ECO:0000259" key="3">
    <source>
        <dbReference type="PROSITE" id="PS50110"/>
    </source>
</evidence>
<dbReference type="Gene3D" id="3.40.50.2300">
    <property type="match status" value="1"/>
</dbReference>
<comment type="caution">
    <text evidence="4">The sequence shown here is derived from an EMBL/GenBank/DDBJ whole genome shotgun (WGS) entry which is preliminary data.</text>
</comment>
<dbReference type="InterPro" id="IPR011006">
    <property type="entry name" value="CheY-like_superfamily"/>
</dbReference>
<accession>A0ABR8ALE6</accession>
<dbReference type="EMBL" id="JACJQH010000121">
    <property type="protein sequence ID" value="MBD2200848.1"/>
    <property type="molecule type" value="Genomic_DNA"/>
</dbReference>
<name>A0ABR8ALE6_9CYAN</name>
<dbReference type="RefSeq" id="WP_190552107.1">
    <property type="nucleotide sequence ID" value="NZ_CAWPNO010000026.1"/>
</dbReference>
<dbReference type="PANTHER" id="PTHR44591">
    <property type="entry name" value="STRESS RESPONSE REGULATOR PROTEIN 1"/>
    <property type="match status" value="1"/>
</dbReference>
<dbReference type="PANTHER" id="PTHR44591:SF22">
    <property type="entry name" value="CHEY SUBFAMILY"/>
    <property type="match status" value="1"/>
</dbReference>
<evidence type="ECO:0000256" key="1">
    <source>
        <dbReference type="ARBA" id="ARBA00022553"/>
    </source>
</evidence>
<evidence type="ECO:0000313" key="5">
    <source>
        <dbReference type="Proteomes" id="UP000658514"/>
    </source>
</evidence>
<keyword evidence="1 2" id="KW-0597">Phosphoprotein</keyword>
<feature type="modified residue" description="4-aspartylphosphate" evidence="2">
    <location>
        <position position="63"/>
    </location>
</feature>
<dbReference type="Pfam" id="PF00072">
    <property type="entry name" value="Response_reg"/>
    <property type="match status" value="1"/>
</dbReference>
<evidence type="ECO:0000256" key="2">
    <source>
        <dbReference type="PROSITE-ProRule" id="PRU00169"/>
    </source>
</evidence>
<gene>
    <name evidence="4" type="ORF">H6G24_36315</name>
</gene>